<organism evidence="5 6">
    <name type="scientific">Ranatra chinensis</name>
    <dbReference type="NCBI Taxonomy" id="642074"/>
    <lineage>
        <taxon>Eukaryota</taxon>
        <taxon>Metazoa</taxon>
        <taxon>Ecdysozoa</taxon>
        <taxon>Arthropoda</taxon>
        <taxon>Hexapoda</taxon>
        <taxon>Insecta</taxon>
        <taxon>Pterygota</taxon>
        <taxon>Neoptera</taxon>
        <taxon>Paraneoptera</taxon>
        <taxon>Hemiptera</taxon>
        <taxon>Heteroptera</taxon>
        <taxon>Panheteroptera</taxon>
        <taxon>Nepomorpha</taxon>
        <taxon>Nepidae</taxon>
        <taxon>Ranatrinae</taxon>
        <taxon>Ranatra</taxon>
    </lineage>
</organism>
<sequence length="267" mass="30905">MAGRREDNSVIPFINLVKRHQCIWNYSIAEYSKPDVTGAAWRQIASQIKDTEKNCRERWKNIRTAYVRSLKPPKFGSSRSSKKSYYLTEHLAFLQPYLKVGDISGIRHVEDARIEEAITNHNEGNEAFLKAEIPDEPCVQIIENPGRKWPSQSHKKRKGKEHCDGSFKEWMKVKQSSYKSDRDAEEHFLLSLLPDLKNLSSSRKRTFKIETMSLLYKLLEEDEREYVECSTSLDSNDSVWGSPSHHDTSLTQSHAPTNVEFNNCQQP</sequence>
<dbReference type="InterPro" id="IPR039353">
    <property type="entry name" value="TF_Adf1"/>
</dbReference>
<dbReference type="PROSITE" id="PS51031">
    <property type="entry name" value="BESS"/>
    <property type="match status" value="1"/>
</dbReference>
<feature type="domain" description="MADF" evidence="3">
    <location>
        <begin position="12"/>
        <end position="99"/>
    </location>
</feature>
<feature type="domain" description="BESS" evidence="4">
    <location>
        <begin position="182"/>
        <end position="221"/>
    </location>
</feature>
<evidence type="ECO:0000259" key="3">
    <source>
        <dbReference type="PROSITE" id="PS51029"/>
    </source>
</evidence>
<dbReference type="AlphaFoldDB" id="A0ABD0YGR6"/>
<reference evidence="5 6" key="1">
    <citation type="submission" date="2024-07" db="EMBL/GenBank/DDBJ databases">
        <title>Chromosome-level genome assembly of the water stick insect Ranatra chinensis (Heteroptera: Nepidae).</title>
        <authorList>
            <person name="Liu X."/>
        </authorList>
    </citation>
    <scope>NUCLEOTIDE SEQUENCE [LARGE SCALE GENOMIC DNA]</scope>
    <source>
        <strain evidence="5">Cailab_2021Rc</strain>
        <tissue evidence="5">Muscle</tissue>
    </source>
</reference>
<proteinExistence type="predicted"/>
<feature type="compositionally biased region" description="Polar residues" evidence="2">
    <location>
        <begin position="249"/>
        <end position="267"/>
    </location>
</feature>
<dbReference type="Pfam" id="PF10545">
    <property type="entry name" value="MADF_DNA_bdg"/>
    <property type="match status" value="1"/>
</dbReference>
<comment type="subcellular location">
    <subcellularLocation>
        <location evidence="1">Nucleus</location>
    </subcellularLocation>
</comment>
<evidence type="ECO:0000256" key="2">
    <source>
        <dbReference type="SAM" id="MobiDB-lite"/>
    </source>
</evidence>
<keyword evidence="1" id="KW-0539">Nucleus</keyword>
<feature type="region of interest" description="Disordered" evidence="2">
    <location>
        <begin position="234"/>
        <end position="267"/>
    </location>
</feature>
<evidence type="ECO:0000256" key="1">
    <source>
        <dbReference type="PROSITE-ProRule" id="PRU00371"/>
    </source>
</evidence>
<comment type="caution">
    <text evidence="5">The sequence shown here is derived from an EMBL/GenBank/DDBJ whole genome shotgun (WGS) entry which is preliminary data.</text>
</comment>
<keyword evidence="6" id="KW-1185">Reference proteome</keyword>
<evidence type="ECO:0000313" key="5">
    <source>
        <dbReference type="EMBL" id="KAL1130496.1"/>
    </source>
</evidence>
<evidence type="ECO:0000313" key="6">
    <source>
        <dbReference type="Proteomes" id="UP001558652"/>
    </source>
</evidence>
<dbReference type="InterPro" id="IPR004210">
    <property type="entry name" value="BESS_motif"/>
</dbReference>
<dbReference type="EMBL" id="JBFDAA010000007">
    <property type="protein sequence ID" value="KAL1130496.1"/>
    <property type="molecule type" value="Genomic_DNA"/>
</dbReference>
<evidence type="ECO:0000259" key="4">
    <source>
        <dbReference type="PROSITE" id="PS51031"/>
    </source>
</evidence>
<evidence type="ECO:0008006" key="7">
    <source>
        <dbReference type="Google" id="ProtNLM"/>
    </source>
</evidence>
<dbReference type="InterPro" id="IPR006578">
    <property type="entry name" value="MADF-dom"/>
</dbReference>
<name>A0ABD0YGR6_9HEMI</name>
<gene>
    <name evidence="5" type="ORF">AAG570_011744</name>
</gene>
<dbReference type="PANTHER" id="PTHR12243:SF60">
    <property type="entry name" value="SI:CH211-15D5.12-RELATED"/>
    <property type="match status" value="1"/>
</dbReference>
<dbReference type="PROSITE" id="PS51029">
    <property type="entry name" value="MADF"/>
    <property type="match status" value="1"/>
</dbReference>
<dbReference type="PANTHER" id="PTHR12243">
    <property type="entry name" value="MADF DOMAIN TRANSCRIPTION FACTOR"/>
    <property type="match status" value="1"/>
</dbReference>
<dbReference type="Proteomes" id="UP001558652">
    <property type="component" value="Unassembled WGS sequence"/>
</dbReference>
<protein>
    <recommendedName>
        <fullName evidence="7">Transcription factor Adf-1</fullName>
    </recommendedName>
</protein>
<dbReference type="Pfam" id="PF02944">
    <property type="entry name" value="BESS"/>
    <property type="match status" value="1"/>
</dbReference>
<dbReference type="SMART" id="SM00595">
    <property type="entry name" value="MADF"/>
    <property type="match status" value="1"/>
</dbReference>
<accession>A0ABD0YGR6</accession>
<dbReference type="GO" id="GO:0005634">
    <property type="term" value="C:nucleus"/>
    <property type="evidence" value="ECO:0007669"/>
    <property type="project" value="UniProtKB-SubCell"/>
</dbReference>